<gene>
    <name evidence="1" type="ORF">P6P90_07195</name>
</gene>
<accession>A0ABT6H450</accession>
<reference evidence="1 2" key="1">
    <citation type="submission" date="2023-04" db="EMBL/GenBank/DDBJ databases">
        <title>Ectobacillus antri isolated from activated sludge.</title>
        <authorList>
            <person name="Yan P."/>
            <person name="Liu X."/>
        </authorList>
    </citation>
    <scope>NUCLEOTIDE SEQUENCE [LARGE SCALE GENOMIC DNA]</scope>
    <source>
        <strain evidence="1 2">C18H</strain>
    </source>
</reference>
<organism evidence="1 2">
    <name type="scientific">Ectobacillus antri</name>
    <dbReference type="NCBI Taxonomy" id="2486280"/>
    <lineage>
        <taxon>Bacteria</taxon>
        <taxon>Bacillati</taxon>
        <taxon>Bacillota</taxon>
        <taxon>Bacilli</taxon>
        <taxon>Bacillales</taxon>
        <taxon>Bacillaceae</taxon>
        <taxon>Ectobacillus</taxon>
    </lineage>
</organism>
<sequence>MNQRTQFKLALYTSVLQKLQIISKGEKQDIVTNNVSKPAH</sequence>
<evidence type="ECO:0000313" key="1">
    <source>
        <dbReference type="EMBL" id="MDG5753757.1"/>
    </source>
</evidence>
<dbReference type="RefSeq" id="WP_278018320.1">
    <property type="nucleotide sequence ID" value="NZ_JARRRY010000009.1"/>
</dbReference>
<dbReference type="EMBL" id="JARULN010000004">
    <property type="protein sequence ID" value="MDG5753757.1"/>
    <property type="molecule type" value="Genomic_DNA"/>
</dbReference>
<evidence type="ECO:0000313" key="2">
    <source>
        <dbReference type="Proteomes" id="UP001218246"/>
    </source>
</evidence>
<protein>
    <submittedName>
        <fullName evidence="1">Uncharacterized protein</fullName>
    </submittedName>
</protein>
<name>A0ABT6H450_9BACI</name>
<keyword evidence="2" id="KW-1185">Reference proteome</keyword>
<comment type="caution">
    <text evidence="1">The sequence shown here is derived from an EMBL/GenBank/DDBJ whole genome shotgun (WGS) entry which is preliminary data.</text>
</comment>
<proteinExistence type="predicted"/>
<dbReference type="Proteomes" id="UP001218246">
    <property type="component" value="Unassembled WGS sequence"/>
</dbReference>